<feature type="compositionally biased region" description="Polar residues" evidence="3">
    <location>
        <begin position="67"/>
        <end position="78"/>
    </location>
</feature>
<dbReference type="GO" id="GO:0051028">
    <property type="term" value="P:mRNA transport"/>
    <property type="evidence" value="ECO:0007669"/>
    <property type="project" value="TreeGrafter"/>
</dbReference>
<feature type="region of interest" description="Disordered" evidence="3">
    <location>
        <begin position="1"/>
        <end position="81"/>
    </location>
</feature>
<feature type="domain" description="Histone RNA hairpin-binding protein RNA-binding" evidence="4">
    <location>
        <begin position="146"/>
        <end position="215"/>
    </location>
</feature>
<dbReference type="PANTHER" id="PTHR17408">
    <property type="entry name" value="HISTONE RNA HAIRPIN-BINDING PROTEIN"/>
    <property type="match status" value="1"/>
</dbReference>
<keyword evidence="2" id="KW-0694">RNA-binding</keyword>
<dbReference type="Pfam" id="PF15247">
    <property type="entry name" value="SLBP_RNA_bind"/>
    <property type="match status" value="1"/>
</dbReference>
<keyword evidence="6" id="KW-1185">Reference proteome</keyword>
<evidence type="ECO:0000256" key="3">
    <source>
        <dbReference type="SAM" id="MobiDB-lite"/>
    </source>
</evidence>
<dbReference type="Proteomes" id="UP000694402">
    <property type="component" value="Unassembled WGS sequence"/>
</dbReference>
<gene>
    <name evidence="5" type="primary">SLBP</name>
</gene>
<protein>
    <recommendedName>
        <fullName evidence="4">Histone RNA hairpin-binding protein RNA-binding domain-containing protein</fullName>
    </recommendedName>
</protein>
<dbReference type="GeneTree" id="ENSGT00390000008738"/>
<dbReference type="GO" id="GO:0003729">
    <property type="term" value="F:mRNA binding"/>
    <property type="evidence" value="ECO:0007669"/>
    <property type="project" value="InterPro"/>
</dbReference>
<reference evidence="5" key="2">
    <citation type="submission" date="2025-09" db="UniProtKB">
        <authorList>
            <consortium name="Ensembl"/>
        </authorList>
    </citation>
    <scope>IDENTIFICATION</scope>
</reference>
<evidence type="ECO:0000259" key="4">
    <source>
        <dbReference type="Pfam" id="PF15247"/>
    </source>
</evidence>
<reference evidence="5" key="1">
    <citation type="submission" date="2025-08" db="UniProtKB">
        <authorList>
            <consortium name="Ensembl"/>
        </authorList>
    </citation>
    <scope>IDENTIFICATION</scope>
</reference>
<dbReference type="PANTHER" id="PTHR17408:SF7">
    <property type="entry name" value="HISTONE RNA HAIRPIN-BINDING PROTEIN"/>
    <property type="match status" value="1"/>
</dbReference>
<feature type="region of interest" description="Disordered" evidence="3">
    <location>
        <begin position="119"/>
        <end position="147"/>
    </location>
</feature>
<evidence type="ECO:0000256" key="1">
    <source>
        <dbReference type="ARBA" id="ARBA00006151"/>
    </source>
</evidence>
<sequence length="284" mass="33087">MSFRHKSRRTDYNGDENRNRGPLKRYNYRERVADGSMRSNEDMDSTSDLKKSNVNHRHTDIRPVRPQSLQHHQASGTMKTKDLSKQLYHSWEREVETDEMCSSVCCDMQRYRRRTLATEFGPRERKNSSGSSDSRDSPVPGEVMEEDEEVLMRRQKQITYGKNTLAYDRYIKEVPKHLRQPGVHPKTPNKFKKYSRRSWDQQIKLWKVKIHAWDPPAQEGSELQAIYEVDLDDVMDIELDFPELDSDSSAQPPKVSKASSSQADSCQVTPNMIKMDISVDLEMA</sequence>
<evidence type="ECO:0000313" key="6">
    <source>
        <dbReference type="Proteomes" id="UP000694402"/>
    </source>
</evidence>
<accession>A0A8C8J1J8</accession>
<feature type="compositionally biased region" description="Polar residues" evidence="3">
    <location>
        <begin position="247"/>
        <end position="269"/>
    </location>
</feature>
<comment type="similarity">
    <text evidence="1">Belongs to the SLBP family.</text>
</comment>
<feature type="compositionally biased region" description="Basic and acidic residues" evidence="3">
    <location>
        <begin position="9"/>
        <end position="19"/>
    </location>
</feature>
<feature type="region of interest" description="Disordered" evidence="3">
    <location>
        <begin position="243"/>
        <end position="269"/>
    </location>
</feature>
<dbReference type="Ensembl" id="ENSOTST00005092440.2">
    <property type="protein sequence ID" value="ENSOTSP00005085120.2"/>
    <property type="gene ID" value="ENSOTSG00005040205.2"/>
</dbReference>
<dbReference type="GO" id="GO:0071204">
    <property type="term" value="C:histone pre-mRNA 3'end processing complex"/>
    <property type="evidence" value="ECO:0007669"/>
    <property type="project" value="TreeGrafter"/>
</dbReference>
<dbReference type="InterPro" id="IPR026502">
    <property type="entry name" value="SLBP1/SLBP2"/>
</dbReference>
<dbReference type="GO" id="GO:0006398">
    <property type="term" value="P:mRNA 3'-end processing by stem-loop binding and cleavage"/>
    <property type="evidence" value="ECO:0007669"/>
    <property type="project" value="TreeGrafter"/>
</dbReference>
<dbReference type="GO" id="GO:0005737">
    <property type="term" value="C:cytoplasm"/>
    <property type="evidence" value="ECO:0007669"/>
    <property type="project" value="TreeGrafter"/>
</dbReference>
<feature type="compositionally biased region" description="Basic and acidic residues" evidence="3">
    <location>
        <begin position="47"/>
        <end position="63"/>
    </location>
</feature>
<dbReference type="FunFam" id="1.10.8.1120:FF:000001">
    <property type="entry name" value="Histone RNA hairpin-binding protein-like"/>
    <property type="match status" value="1"/>
</dbReference>
<dbReference type="InterPro" id="IPR029344">
    <property type="entry name" value="SLBP_RNA_bind"/>
</dbReference>
<evidence type="ECO:0000313" key="5">
    <source>
        <dbReference type="Ensembl" id="ENSOTSP00005085120.2"/>
    </source>
</evidence>
<dbReference type="AlphaFoldDB" id="A0A8C8J1J8"/>
<evidence type="ECO:0000256" key="2">
    <source>
        <dbReference type="ARBA" id="ARBA00022884"/>
    </source>
</evidence>
<organism evidence="5 6">
    <name type="scientific">Oncorhynchus tshawytscha</name>
    <name type="common">Chinook salmon</name>
    <name type="synonym">Salmo tshawytscha</name>
    <dbReference type="NCBI Taxonomy" id="74940"/>
    <lineage>
        <taxon>Eukaryota</taxon>
        <taxon>Metazoa</taxon>
        <taxon>Chordata</taxon>
        <taxon>Craniata</taxon>
        <taxon>Vertebrata</taxon>
        <taxon>Euteleostomi</taxon>
        <taxon>Actinopterygii</taxon>
        <taxon>Neopterygii</taxon>
        <taxon>Teleostei</taxon>
        <taxon>Protacanthopterygii</taxon>
        <taxon>Salmoniformes</taxon>
        <taxon>Salmonidae</taxon>
        <taxon>Salmoninae</taxon>
        <taxon>Oncorhynchus</taxon>
    </lineage>
</organism>
<dbReference type="GO" id="GO:0071207">
    <property type="term" value="F:histone pre-mRNA stem-loop binding"/>
    <property type="evidence" value="ECO:0007669"/>
    <property type="project" value="TreeGrafter"/>
</dbReference>
<name>A0A8C8J1J8_ONCTS</name>
<proteinExistence type="inferred from homology"/>